<evidence type="ECO:0000313" key="1">
    <source>
        <dbReference type="EMBL" id="JAD58804.1"/>
    </source>
</evidence>
<proteinExistence type="predicted"/>
<dbReference type="EMBL" id="GBRH01239091">
    <property type="protein sequence ID" value="JAD58804.1"/>
    <property type="molecule type" value="Transcribed_RNA"/>
</dbReference>
<accession>A0A0A9B466</accession>
<protein>
    <submittedName>
        <fullName evidence="1">Uncharacterized protein</fullName>
    </submittedName>
</protein>
<reference evidence="1" key="2">
    <citation type="journal article" date="2015" name="Data Brief">
        <title>Shoot transcriptome of the giant reed, Arundo donax.</title>
        <authorList>
            <person name="Barrero R.A."/>
            <person name="Guerrero F.D."/>
            <person name="Moolhuijzen P."/>
            <person name="Goolsby J.A."/>
            <person name="Tidwell J."/>
            <person name="Bellgard S.E."/>
            <person name="Bellgard M.I."/>
        </authorList>
    </citation>
    <scope>NUCLEOTIDE SEQUENCE</scope>
    <source>
        <tissue evidence="1">Shoot tissue taken approximately 20 cm above the soil surface</tissue>
    </source>
</reference>
<sequence>MNTISHGRRTCEKSDMVGTISWGVCIWMLERQGDARIGWSCRPG</sequence>
<name>A0A0A9B466_ARUDO</name>
<dbReference type="AlphaFoldDB" id="A0A0A9B466"/>
<reference evidence="1" key="1">
    <citation type="submission" date="2014-09" db="EMBL/GenBank/DDBJ databases">
        <authorList>
            <person name="Magalhaes I.L.F."/>
            <person name="Oliveira U."/>
            <person name="Santos F.R."/>
            <person name="Vidigal T.H.D.A."/>
            <person name="Brescovit A.D."/>
            <person name="Santos A.J."/>
        </authorList>
    </citation>
    <scope>NUCLEOTIDE SEQUENCE</scope>
    <source>
        <tissue evidence="1">Shoot tissue taken approximately 20 cm above the soil surface</tissue>
    </source>
</reference>
<organism evidence="1">
    <name type="scientific">Arundo donax</name>
    <name type="common">Giant reed</name>
    <name type="synonym">Donax arundinaceus</name>
    <dbReference type="NCBI Taxonomy" id="35708"/>
    <lineage>
        <taxon>Eukaryota</taxon>
        <taxon>Viridiplantae</taxon>
        <taxon>Streptophyta</taxon>
        <taxon>Embryophyta</taxon>
        <taxon>Tracheophyta</taxon>
        <taxon>Spermatophyta</taxon>
        <taxon>Magnoliopsida</taxon>
        <taxon>Liliopsida</taxon>
        <taxon>Poales</taxon>
        <taxon>Poaceae</taxon>
        <taxon>PACMAD clade</taxon>
        <taxon>Arundinoideae</taxon>
        <taxon>Arundineae</taxon>
        <taxon>Arundo</taxon>
    </lineage>
</organism>